<feature type="compositionally biased region" description="Basic residues" evidence="1">
    <location>
        <begin position="294"/>
        <end position="304"/>
    </location>
</feature>
<protein>
    <submittedName>
        <fullName evidence="2">Uncharacterized protein</fullName>
    </submittedName>
</protein>
<feature type="compositionally biased region" description="Basic and acidic residues" evidence="1">
    <location>
        <begin position="709"/>
        <end position="718"/>
    </location>
</feature>
<gene>
    <name evidence="2" type="ORF">VM1G_11302</name>
</gene>
<accession>A0A194VM65</accession>
<feature type="region of interest" description="Disordered" evidence="1">
    <location>
        <begin position="537"/>
        <end position="610"/>
    </location>
</feature>
<feature type="compositionally biased region" description="Basic residues" evidence="1">
    <location>
        <begin position="270"/>
        <end position="280"/>
    </location>
</feature>
<reference evidence="2" key="1">
    <citation type="submission" date="2014-12" db="EMBL/GenBank/DDBJ databases">
        <title>Genome Sequence of Valsa Canker Pathogens Uncovers a Specific Adaption of Colonization on Woody Bark.</title>
        <authorList>
            <person name="Yin Z."/>
            <person name="Liu H."/>
            <person name="Gao X."/>
            <person name="Li Z."/>
            <person name="Song N."/>
            <person name="Ke X."/>
            <person name="Dai Q."/>
            <person name="Wu Y."/>
            <person name="Sun Y."/>
            <person name="Xu J.-R."/>
            <person name="Kang Z.K."/>
            <person name="Wang L."/>
            <person name="Huang L."/>
        </authorList>
    </citation>
    <scope>NUCLEOTIDE SEQUENCE [LARGE SCALE GENOMIC DNA]</scope>
    <source>
        <strain evidence="2">03-8</strain>
    </source>
</reference>
<feature type="compositionally biased region" description="Basic and acidic residues" evidence="1">
    <location>
        <begin position="437"/>
        <end position="450"/>
    </location>
</feature>
<dbReference type="EMBL" id="CM003098">
    <property type="protein sequence ID" value="KUI65048.1"/>
    <property type="molecule type" value="Genomic_DNA"/>
</dbReference>
<dbReference type="Proteomes" id="UP000078559">
    <property type="component" value="Chromosome 1"/>
</dbReference>
<feature type="compositionally biased region" description="Polar residues" evidence="1">
    <location>
        <begin position="666"/>
        <end position="679"/>
    </location>
</feature>
<evidence type="ECO:0000313" key="3">
    <source>
        <dbReference type="Proteomes" id="UP000078559"/>
    </source>
</evidence>
<keyword evidence="3" id="KW-1185">Reference proteome</keyword>
<feature type="compositionally biased region" description="Basic and acidic residues" evidence="1">
    <location>
        <begin position="420"/>
        <end position="430"/>
    </location>
</feature>
<feature type="compositionally biased region" description="Polar residues" evidence="1">
    <location>
        <begin position="43"/>
        <end position="66"/>
    </location>
</feature>
<name>A0A194VM65_CYTMA</name>
<feature type="compositionally biased region" description="Basic residues" evidence="1">
    <location>
        <begin position="67"/>
        <end position="85"/>
    </location>
</feature>
<feature type="compositionally biased region" description="Polar residues" evidence="1">
    <location>
        <begin position="192"/>
        <end position="207"/>
    </location>
</feature>
<feature type="compositionally biased region" description="Basic and acidic residues" evidence="1">
    <location>
        <begin position="322"/>
        <end position="336"/>
    </location>
</feature>
<feature type="compositionally biased region" description="Low complexity" evidence="1">
    <location>
        <begin position="305"/>
        <end position="321"/>
    </location>
</feature>
<feature type="compositionally biased region" description="Basic and acidic residues" evidence="1">
    <location>
        <begin position="10"/>
        <end position="20"/>
    </location>
</feature>
<proteinExistence type="predicted"/>
<feature type="region of interest" description="Disordered" evidence="1">
    <location>
        <begin position="650"/>
        <end position="718"/>
    </location>
</feature>
<dbReference type="AlphaFoldDB" id="A0A194VM65"/>
<evidence type="ECO:0000313" key="2">
    <source>
        <dbReference type="EMBL" id="KUI65048.1"/>
    </source>
</evidence>
<feature type="region of interest" description="Disordered" evidence="1">
    <location>
        <begin position="1"/>
        <end position="499"/>
    </location>
</feature>
<feature type="compositionally biased region" description="Polar residues" evidence="1">
    <location>
        <begin position="162"/>
        <end position="184"/>
    </location>
</feature>
<organism evidence="2 3">
    <name type="scientific">Cytospora mali</name>
    <name type="common">Apple Valsa canker fungus</name>
    <name type="synonym">Valsa mali</name>
    <dbReference type="NCBI Taxonomy" id="578113"/>
    <lineage>
        <taxon>Eukaryota</taxon>
        <taxon>Fungi</taxon>
        <taxon>Dikarya</taxon>
        <taxon>Ascomycota</taxon>
        <taxon>Pezizomycotina</taxon>
        <taxon>Sordariomycetes</taxon>
        <taxon>Sordariomycetidae</taxon>
        <taxon>Diaporthales</taxon>
        <taxon>Cytosporaceae</taxon>
        <taxon>Cytospora</taxon>
    </lineage>
</organism>
<feature type="compositionally biased region" description="Polar residues" evidence="1">
    <location>
        <begin position="601"/>
        <end position="610"/>
    </location>
</feature>
<evidence type="ECO:0000256" key="1">
    <source>
        <dbReference type="SAM" id="MobiDB-lite"/>
    </source>
</evidence>
<sequence>MKMLAIGKVLGKEAPVKKTSAEASVDNGKAEVPAEQVWEGSAVSETTEVPLTEGQNDVTEPLLSTNNKKKKKSRLGSRARKRMKKASTEIPEAGPSTTAQEASCEPENTAKEGSAVAQTADDSLSPEGQKDDGNSKLIAAKYQGAEQAAEVNLCPEVPEDAGNSQTTTMKDKGTQTSEIISSCKNQKDDLSPQLQPLSSTKTENLENLDTAGIRKDSSSPQGQDEDDKAQTKYPETITLEKLADVSIAAEQQKEDSEQRPQIPASSTPKSGKKAAKKQPSRKQPQQVNYQKWERKAKPKKKHPPGAKSQSSSNASSSSAESQGHRTEPQMRSKSLAEETQPAEVQGDDTKTSTLEPIVEEVLPAETGPTECQDEDSKVAQEGGHVVTKVPPVGGQEERSSPQGEVSLSLEPLELTTDQGDTSKHQSEDSVKVNSPPTEERVDKNNNEPQKEGLTVETAPPVPQQEGSTKRPKRPPVVIAKTPVAPWNRPRNPDGSIPWDEGDEGVYVGYRVAKNPCPRPYQPPNIPYVPNLAQLRTTGSTNTAYPPQYSAPGYPNTAPTPQHPSRYPNTAHRSQYQAPGYNNTAPMPQYPSGYPNPAPRSQFPSGYPNNAYTAQYHPSGYPNTAHPAQYYTSGFPNITYVPLHPAAGTYNNAYTPQHQRPGYTAPYGNTQGQPQVQQPGATAHQEHSSSPPSSNSLRPQAPTFTPGEPSQREPSQRGG</sequence>
<feature type="compositionally biased region" description="Polar residues" evidence="1">
    <location>
        <begin position="566"/>
        <end position="585"/>
    </location>
</feature>